<reference evidence="2" key="2">
    <citation type="submission" date="2020-09" db="EMBL/GenBank/DDBJ databases">
        <authorList>
            <person name="Sun Q."/>
            <person name="Ohkuma M."/>
        </authorList>
    </citation>
    <scope>NUCLEOTIDE SEQUENCE</scope>
    <source>
        <strain evidence="2">JCM 12580</strain>
    </source>
</reference>
<keyword evidence="3" id="KW-1185">Reference proteome</keyword>
<reference evidence="2" key="1">
    <citation type="journal article" date="2014" name="Int. J. Syst. Evol. Microbiol.">
        <title>Complete genome sequence of Corynebacterium casei LMG S-19264T (=DSM 44701T), isolated from a smear-ripened cheese.</title>
        <authorList>
            <consortium name="US DOE Joint Genome Institute (JGI-PGF)"/>
            <person name="Walter F."/>
            <person name="Albersmeier A."/>
            <person name="Kalinowski J."/>
            <person name="Ruckert C."/>
        </authorList>
    </citation>
    <scope>NUCLEOTIDE SEQUENCE</scope>
    <source>
        <strain evidence="2">JCM 12580</strain>
    </source>
</reference>
<dbReference type="PANTHER" id="PTHR33133">
    <property type="entry name" value="OS08G0107100 PROTEIN-RELATED"/>
    <property type="match status" value="1"/>
</dbReference>
<proteinExistence type="predicted"/>
<feature type="transmembrane region" description="Helical" evidence="1">
    <location>
        <begin position="234"/>
        <end position="254"/>
    </location>
</feature>
<evidence type="ECO:0000313" key="2">
    <source>
        <dbReference type="EMBL" id="GGJ94544.1"/>
    </source>
</evidence>
<evidence type="ECO:0000313" key="3">
    <source>
        <dbReference type="Proteomes" id="UP000658382"/>
    </source>
</evidence>
<dbReference type="AlphaFoldDB" id="A0A917PW81"/>
<dbReference type="Proteomes" id="UP000658382">
    <property type="component" value="Unassembled WGS sequence"/>
</dbReference>
<feature type="transmembrane region" description="Helical" evidence="1">
    <location>
        <begin position="42"/>
        <end position="64"/>
    </location>
</feature>
<sequence length="315" mass="35401">MNRFVLKDWGVRNLNERLNRPKGFGEILDAAFTLCKQYFSKFFLIVLMIVGPLYLLQSMVLLLIGNSFLREAGSGSNWFDQALNSFNATANTTLSEDFANMGVGILTYIFMPVAQAAVLLAVSRLKTQHDFEVSRVVKQAFAKFWLILGSSLIFGIILFAMIFIPFVVIIIFGTLSMVADPVSGIAIMIFLLLTVGFTAAYFLTRWSFYLGTAVFENNIPGLGKSWHLTRENSWRAFGIYIVFFLIFFAVSFAIETVSIALLGNSVLYSIIMNLVTLLTTTVFTVGYAILYFDLKIRQDGDDLKHMIDDYQNNGT</sequence>
<accession>A0A917PW81</accession>
<dbReference type="RefSeq" id="WP_229671711.1">
    <property type="nucleotide sequence ID" value="NZ_BMNQ01000018.1"/>
</dbReference>
<keyword evidence="1" id="KW-0472">Membrane</keyword>
<dbReference type="PANTHER" id="PTHR33133:SF1">
    <property type="entry name" value="EXPRESSED PROTEIN-RELATED"/>
    <property type="match status" value="1"/>
</dbReference>
<evidence type="ECO:0008006" key="4">
    <source>
        <dbReference type="Google" id="ProtNLM"/>
    </source>
</evidence>
<feature type="transmembrane region" description="Helical" evidence="1">
    <location>
        <begin position="101"/>
        <end position="123"/>
    </location>
</feature>
<comment type="caution">
    <text evidence="2">The sequence shown here is derived from an EMBL/GenBank/DDBJ whole genome shotgun (WGS) entry which is preliminary data.</text>
</comment>
<feature type="transmembrane region" description="Helical" evidence="1">
    <location>
        <begin position="266"/>
        <end position="290"/>
    </location>
</feature>
<gene>
    <name evidence="2" type="ORF">GCM10007063_16300</name>
</gene>
<dbReference type="EMBL" id="BMNQ01000018">
    <property type="protein sequence ID" value="GGJ94544.1"/>
    <property type="molecule type" value="Genomic_DNA"/>
</dbReference>
<feature type="transmembrane region" description="Helical" evidence="1">
    <location>
        <begin position="184"/>
        <end position="203"/>
    </location>
</feature>
<name>A0A917PW81_9BACI</name>
<protein>
    <recommendedName>
        <fullName evidence="4">Glycerophosphoryl diester phosphodiesterase membrane domain-containing protein</fullName>
    </recommendedName>
</protein>
<keyword evidence="1" id="KW-1133">Transmembrane helix</keyword>
<feature type="transmembrane region" description="Helical" evidence="1">
    <location>
        <begin position="144"/>
        <end position="172"/>
    </location>
</feature>
<organism evidence="2 3">
    <name type="scientific">Lentibacillus kapialis</name>
    <dbReference type="NCBI Taxonomy" id="340214"/>
    <lineage>
        <taxon>Bacteria</taxon>
        <taxon>Bacillati</taxon>
        <taxon>Bacillota</taxon>
        <taxon>Bacilli</taxon>
        <taxon>Bacillales</taxon>
        <taxon>Bacillaceae</taxon>
        <taxon>Lentibacillus</taxon>
    </lineage>
</organism>
<keyword evidence="1" id="KW-0812">Transmembrane</keyword>
<evidence type="ECO:0000256" key="1">
    <source>
        <dbReference type="SAM" id="Phobius"/>
    </source>
</evidence>